<keyword evidence="4" id="KW-1185">Reference proteome</keyword>
<dbReference type="OrthoDB" id="9788959at2"/>
<evidence type="ECO:0000256" key="1">
    <source>
        <dbReference type="ARBA" id="ARBA00008791"/>
    </source>
</evidence>
<dbReference type="PANTHER" id="PTHR46268">
    <property type="entry name" value="STRESS RESPONSE PROTEIN NHAX"/>
    <property type="match status" value="1"/>
</dbReference>
<proteinExistence type="inferred from homology"/>
<dbReference type="AlphaFoldDB" id="A0A1I5TCK7"/>
<organism evidence="3 4">
    <name type="scientific">Parafilimonas terrae</name>
    <dbReference type="NCBI Taxonomy" id="1465490"/>
    <lineage>
        <taxon>Bacteria</taxon>
        <taxon>Pseudomonadati</taxon>
        <taxon>Bacteroidota</taxon>
        <taxon>Chitinophagia</taxon>
        <taxon>Chitinophagales</taxon>
        <taxon>Chitinophagaceae</taxon>
        <taxon>Parafilimonas</taxon>
    </lineage>
</organism>
<dbReference type="Pfam" id="PF00582">
    <property type="entry name" value="Usp"/>
    <property type="match status" value="1"/>
</dbReference>
<evidence type="ECO:0000259" key="2">
    <source>
        <dbReference type="Pfam" id="PF00582"/>
    </source>
</evidence>
<dbReference type="RefSeq" id="WP_090655455.1">
    <property type="nucleotide sequence ID" value="NZ_FOXQ01000002.1"/>
</dbReference>
<sequence length="273" mass="30620">MRTIIAPVDFSTVSENASLYAAQLAVNIKADLVLLHIMELPLAVAEYPVTESVFDEAGIEKELETLKTKLLAAVNNKISIRTKNILGSTGHQIKELCKTERPFAVVIATHSSSVLDRFFLGSTTVYSAKHLRYPVIVVPHNAKYQTIKKIALATDLKGVYDVPAEEIESIVRLFNAELEVFHAAKNENVINRNSVDNLLLDHRLLTLSPRFHVVKNKDIMRGITDLAKEYNIDLLIIIPKKHGPFHKSQSKDFIFYTDVPLMAIHENDLVPKS</sequence>
<protein>
    <submittedName>
        <fullName evidence="3">Nucleotide-binding universal stress protein, UspA family</fullName>
    </submittedName>
</protein>
<dbReference type="InterPro" id="IPR006016">
    <property type="entry name" value="UspA"/>
</dbReference>
<evidence type="ECO:0000313" key="3">
    <source>
        <dbReference type="EMBL" id="SFP80784.1"/>
    </source>
</evidence>
<reference evidence="3 4" key="1">
    <citation type="submission" date="2016-10" db="EMBL/GenBank/DDBJ databases">
        <authorList>
            <person name="de Groot N.N."/>
        </authorList>
    </citation>
    <scope>NUCLEOTIDE SEQUENCE [LARGE SCALE GENOMIC DNA]</scope>
    <source>
        <strain evidence="3 4">DSM 28286</strain>
    </source>
</reference>
<dbReference type="EMBL" id="FOXQ01000002">
    <property type="protein sequence ID" value="SFP80784.1"/>
    <property type="molecule type" value="Genomic_DNA"/>
</dbReference>
<comment type="similarity">
    <text evidence="1">Belongs to the universal stress protein A family.</text>
</comment>
<dbReference type="PRINTS" id="PR01438">
    <property type="entry name" value="UNVRSLSTRESS"/>
</dbReference>
<dbReference type="Proteomes" id="UP000199031">
    <property type="component" value="Unassembled WGS sequence"/>
</dbReference>
<dbReference type="InterPro" id="IPR006015">
    <property type="entry name" value="Universal_stress_UspA"/>
</dbReference>
<dbReference type="PANTHER" id="PTHR46268:SF6">
    <property type="entry name" value="UNIVERSAL STRESS PROTEIN UP12"/>
    <property type="match status" value="1"/>
</dbReference>
<feature type="domain" description="UspA" evidence="2">
    <location>
        <begin position="1"/>
        <end position="139"/>
    </location>
</feature>
<dbReference type="SUPFAM" id="SSF52402">
    <property type="entry name" value="Adenine nucleotide alpha hydrolases-like"/>
    <property type="match status" value="2"/>
</dbReference>
<accession>A0A1I5TCK7</accession>
<dbReference type="Gene3D" id="3.40.50.12370">
    <property type="match status" value="1"/>
</dbReference>
<gene>
    <name evidence="3" type="ORF">SAMN05444277_10252</name>
</gene>
<name>A0A1I5TCK7_9BACT</name>
<dbReference type="STRING" id="1465490.SAMN05444277_10252"/>
<evidence type="ECO:0000313" key="4">
    <source>
        <dbReference type="Proteomes" id="UP000199031"/>
    </source>
</evidence>